<organism evidence="1 2">
    <name type="scientific">Prorocentrum cordatum</name>
    <dbReference type="NCBI Taxonomy" id="2364126"/>
    <lineage>
        <taxon>Eukaryota</taxon>
        <taxon>Sar</taxon>
        <taxon>Alveolata</taxon>
        <taxon>Dinophyceae</taxon>
        <taxon>Prorocentrales</taxon>
        <taxon>Prorocentraceae</taxon>
        <taxon>Prorocentrum</taxon>
    </lineage>
</organism>
<dbReference type="Proteomes" id="UP001189429">
    <property type="component" value="Unassembled WGS sequence"/>
</dbReference>
<dbReference type="SUPFAM" id="SSF51445">
    <property type="entry name" value="(Trans)glycosidases"/>
    <property type="match status" value="1"/>
</dbReference>
<keyword evidence="2" id="KW-1185">Reference proteome</keyword>
<dbReference type="EMBL" id="CAUYUJ010011748">
    <property type="protein sequence ID" value="CAK0832522.1"/>
    <property type="molecule type" value="Genomic_DNA"/>
</dbReference>
<dbReference type="InterPro" id="IPR017853">
    <property type="entry name" value="GH"/>
</dbReference>
<sequence length="593" mass="65849">MATPCQGMGIRSGPTEAFWPSWFALSPLWASIVVLFDGSAHAVAAKVTSVAAPSASVPPFGIAQWSLTVEGVTTKPWEALNITLDITPPKGGRPYYATIKGYHHGDNEWRVRAALQDVGEFHYKLNVVQDGNLLHSSAGTLVCAADAEAHPTSVGPKGFLRPRFGQFPYRTAFDDSTLFNGFGLGDCLNDDLTFPTFENGTTFTRTLDQYVKDYADAGFNIFRWSDGNCAWRIQESFDGDDAPWRPNGNEYNETTAALLDRIFDTFRSNGFSMWSVIFSKDDNSKLPVFPYLGNTDKLSHLAQRASLGAYLDFVVARWGAQTDVWSLLNEQRAETAWLQWVARYLRSIDPYRHPISSSWDDHLQLPEIEINSVHWYYSSPIAGDVYTSNATQEDKAMADQAQNQLAAGKPVYFTETGMGHHNWDPESHILMRIRSWTAFFEACVLMWWNTAGSTKYHGIAGNMYLGLKERGYQKVLRAFVNEMIDPAVAQLNMTASDGVRAYGVIGAGAHGNGKVLMAYVQHYSSHRSNITAQITFAPSKYFRSLIGCVGTWVHPVTGATEPATQPKGLTYTTPVFSIDMALRVNCPSEELII</sequence>
<reference evidence="1" key="1">
    <citation type="submission" date="2023-10" db="EMBL/GenBank/DDBJ databases">
        <authorList>
            <person name="Chen Y."/>
            <person name="Shah S."/>
            <person name="Dougan E. K."/>
            <person name="Thang M."/>
            <person name="Chan C."/>
        </authorList>
    </citation>
    <scope>NUCLEOTIDE SEQUENCE [LARGE SCALE GENOMIC DNA]</scope>
</reference>
<evidence type="ECO:0008006" key="3">
    <source>
        <dbReference type="Google" id="ProtNLM"/>
    </source>
</evidence>
<comment type="caution">
    <text evidence="1">The sequence shown here is derived from an EMBL/GenBank/DDBJ whole genome shotgun (WGS) entry which is preliminary data.</text>
</comment>
<accession>A0ABN9SL58</accession>
<proteinExistence type="predicted"/>
<dbReference type="InterPro" id="IPR013783">
    <property type="entry name" value="Ig-like_fold"/>
</dbReference>
<dbReference type="Gene3D" id="3.20.20.80">
    <property type="entry name" value="Glycosidases"/>
    <property type="match status" value="1"/>
</dbReference>
<gene>
    <name evidence="1" type="ORF">PCOR1329_LOCUS30514</name>
</gene>
<evidence type="ECO:0000313" key="1">
    <source>
        <dbReference type="EMBL" id="CAK0832522.1"/>
    </source>
</evidence>
<dbReference type="Gene3D" id="2.60.40.10">
    <property type="entry name" value="Immunoglobulins"/>
    <property type="match status" value="1"/>
</dbReference>
<protein>
    <recommendedName>
        <fullName evidence="3">DUF5060 domain-containing protein</fullName>
    </recommendedName>
</protein>
<evidence type="ECO:0000313" key="2">
    <source>
        <dbReference type="Proteomes" id="UP001189429"/>
    </source>
</evidence>
<name>A0ABN9SL58_9DINO</name>